<evidence type="ECO:0000256" key="4">
    <source>
        <dbReference type="ARBA" id="ARBA00016612"/>
    </source>
</evidence>
<keyword evidence="11 17" id="KW-0520">NAD</keyword>
<dbReference type="InterPro" id="IPR039428">
    <property type="entry name" value="NUOK/Mnh_C1-like"/>
</dbReference>
<sequence length="98" mass="10774">MVWPLFLISCTFMFCLMGLVFNRAHFLSALLCLEGMMLSLFVALVLWMAQLTVTSFSAAPLYMLTMSACEAGTGLALMVATARTHGSDHLQSFNLLQC</sequence>
<reference evidence="18" key="1">
    <citation type="journal article" date="2010" name="BMC Evol. Biol.">
        <title>Evolutionary history of anglerfishes (Teleostei: Lophiiformes): a mitogenomic perspective.</title>
        <authorList>
            <person name="Miya M."/>
            <person name="Pietsch T.W."/>
            <person name="Orr J.W."/>
            <person name="Arnold R.J."/>
            <person name="Satoh T.P."/>
            <person name="Shedlock A.M."/>
            <person name="Ho H.-C."/>
            <person name="Shimazaki M."/>
            <person name="Yabe M."/>
            <person name="Nishida M."/>
        </authorList>
    </citation>
    <scope>NUCLEOTIDE SEQUENCE</scope>
</reference>
<dbReference type="GO" id="GO:0008137">
    <property type="term" value="F:NADH dehydrogenase (ubiquinone) activity"/>
    <property type="evidence" value="ECO:0007669"/>
    <property type="project" value="UniProtKB-EC"/>
</dbReference>
<comment type="catalytic activity">
    <reaction evidence="16">
        <text>a ubiquinone + NADH + 5 H(+)(in) = a ubiquinol + NAD(+) + 4 H(+)(out)</text>
        <dbReference type="Rhea" id="RHEA:29091"/>
        <dbReference type="Rhea" id="RHEA-COMP:9565"/>
        <dbReference type="Rhea" id="RHEA-COMP:9566"/>
        <dbReference type="ChEBI" id="CHEBI:15378"/>
        <dbReference type="ChEBI" id="CHEBI:16389"/>
        <dbReference type="ChEBI" id="CHEBI:17976"/>
        <dbReference type="ChEBI" id="CHEBI:57540"/>
        <dbReference type="ChEBI" id="CHEBI:57945"/>
        <dbReference type="EC" id="7.1.1.2"/>
    </reaction>
    <physiologicalReaction direction="left-to-right" evidence="16">
        <dbReference type="Rhea" id="RHEA:29092"/>
    </physiologicalReaction>
</comment>
<accession>D3KRE1</accession>
<dbReference type="GO" id="GO:0005743">
    <property type="term" value="C:mitochondrial inner membrane"/>
    <property type="evidence" value="ECO:0007669"/>
    <property type="project" value="UniProtKB-SubCell"/>
</dbReference>
<keyword evidence="7 17" id="KW-0812">Transmembrane</keyword>
<dbReference type="GO" id="GO:0030964">
    <property type="term" value="C:NADH dehydrogenase complex"/>
    <property type="evidence" value="ECO:0007669"/>
    <property type="project" value="TreeGrafter"/>
</dbReference>
<gene>
    <name evidence="18" type="primary">ND4L</name>
</gene>
<evidence type="ECO:0000313" key="18">
    <source>
        <dbReference type="EMBL" id="BAI77028.1"/>
    </source>
</evidence>
<feature type="transmembrane region" description="Helical" evidence="17">
    <location>
        <begin position="6"/>
        <end position="22"/>
    </location>
</feature>
<evidence type="ECO:0000256" key="6">
    <source>
        <dbReference type="ARBA" id="ARBA00022660"/>
    </source>
</evidence>
<keyword evidence="14 17" id="KW-0472">Membrane</keyword>
<feature type="transmembrane region" description="Helical" evidence="17">
    <location>
        <begin position="29"/>
        <end position="49"/>
    </location>
</feature>
<evidence type="ECO:0000256" key="8">
    <source>
        <dbReference type="ARBA" id="ARBA00022967"/>
    </source>
</evidence>
<dbReference type="AlphaFoldDB" id="D3KRE1"/>
<organism evidence="18">
    <name type="scientific">Tetrabrachium ocellatum</name>
    <name type="common">Four-armed frogfish</name>
    <dbReference type="NCBI Taxonomy" id="242972"/>
    <lineage>
        <taxon>Eukaryota</taxon>
        <taxon>Metazoa</taxon>
        <taxon>Chordata</taxon>
        <taxon>Craniata</taxon>
        <taxon>Vertebrata</taxon>
        <taxon>Euteleostomi</taxon>
        <taxon>Actinopterygii</taxon>
        <taxon>Neopterygii</taxon>
        <taxon>Teleostei</taxon>
        <taxon>Neoteleostei</taxon>
        <taxon>Acanthomorphata</taxon>
        <taxon>Eupercaria</taxon>
        <taxon>Lophiiformes</taxon>
        <taxon>Antennarioidei</taxon>
        <taxon>Tetrabrachiidae</taxon>
        <taxon>Tetrabrachium</taxon>
    </lineage>
</organism>
<dbReference type="PANTHER" id="PTHR11434:SF0">
    <property type="entry name" value="NADH-UBIQUINONE OXIDOREDUCTASE CHAIN 4L"/>
    <property type="match status" value="1"/>
</dbReference>
<evidence type="ECO:0000256" key="12">
    <source>
        <dbReference type="ARBA" id="ARBA00023075"/>
    </source>
</evidence>
<keyword evidence="13 17" id="KW-0496">Mitochondrion</keyword>
<keyword evidence="12 17" id="KW-0830">Ubiquinone</keyword>
<dbReference type="PANTHER" id="PTHR11434">
    <property type="entry name" value="NADH-UBIQUINONE OXIDOREDUCTASE SUBUNIT ND4L"/>
    <property type="match status" value="1"/>
</dbReference>
<evidence type="ECO:0000256" key="2">
    <source>
        <dbReference type="ARBA" id="ARBA00010519"/>
    </source>
</evidence>
<dbReference type="GO" id="GO:0016651">
    <property type="term" value="F:oxidoreductase activity, acting on NAD(P)H"/>
    <property type="evidence" value="ECO:0007669"/>
    <property type="project" value="InterPro"/>
</dbReference>
<dbReference type="EC" id="7.1.1.2" evidence="3 17"/>
<dbReference type="InterPro" id="IPR001133">
    <property type="entry name" value="NADH_UbQ_OxRdtase_chain4L/K"/>
</dbReference>
<evidence type="ECO:0000256" key="1">
    <source>
        <dbReference type="ARBA" id="ARBA00004225"/>
    </source>
</evidence>
<protein>
    <recommendedName>
        <fullName evidence="4 17">NADH-ubiquinone oxidoreductase chain 4L</fullName>
        <ecNumber evidence="3 17">7.1.1.2</ecNumber>
    </recommendedName>
</protein>
<keyword evidence="5 17" id="KW-0813">Transport</keyword>
<geneLocation type="mitochondrion" evidence="18"/>
<evidence type="ECO:0000256" key="11">
    <source>
        <dbReference type="ARBA" id="ARBA00023027"/>
    </source>
</evidence>
<keyword evidence="9 17" id="KW-0249">Electron transport</keyword>
<keyword evidence="6 17" id="KW-0679">Respiratory chain</keyword>
<comment type="subcellular location">
    <subcellularLocation>
        <location evidence="17">Mitochondrion inner membrane</location>
        <topology evidence="17">Multi-pass membrane protein</topology>
    </subcellularLocation>
    <subcellularLocation>
        <location evidence="1">Mitochondrion membrane</location>
        <topology evidence="1">Multi-pass membrane protein</topology>
    </subcellularLocation>
</comment>
<dbReference type="Pfam" id="PF00420">
    <property type="entry name" value="Oxidored_q2"/>
    <property type="match status" value="1"/>
</dbReference>
<evidence type="ECO:0000256" key="16">
    <source>
        <dbReference type="ARBA" id="ARBA00048769"/>
    </source>
</evidence>
<evidence type="ECO:0000256" key="15">
    <source>
        <dbReference type="ARBA" id="ARBA00043911"/>
    </source>
</evidence>
<comment type="similarity">
    <text evidence="2 17">Belongs to the complex I subunit 4L family.</text>
</comment>
<comment type="function">
    <text evidence="15">Core subunit of the mitochondrial membrane respiratory chain NADH dehydrogenase (Complex I) which catalyzes electron transfer from NADH through the respiratory chain, using ubiquinone as an electron acceptor. Part of the enzyme membrane arm which is embedded in the lipid bilayer and involved in proton translocation.</text>
</comment>
<dbReference type="GO" id="GO:0042773">
    <property type="term" value="P:ATP synthesis coupled electron transport"/>
    <property type="evidence" value="ECO:0007669"/>
    <property type="project" value="UniProtKB-UniRule"/>
</dbReference>
<keyword evidence="17" id="KW-0999">Mitochondrion inner membrane</keyword>
<dbReference type="Gene3D" id="1.10.287.3510">
    <property type="match status" value="1"/>
</dbReference>
<feature type="transmembrane region" description="Helical" evidence="17">
    <location>
        <begin position="61"/>
        <end position="82"/>
    </location>
</feature>
<evidence type="ECO:0000256" key="10">
    <source>
        <dbReference type="ARBA" id="ARBA00022989"/>
    </source>
</evidence>
<evidence type="ECO:0000256" key="17">
    <source>
        <dbReference type="RuleBase" id="RU004419"/>
    </source>
</evidence>
<evidence type="ECO:0000256" key="13">
    <source>
        <dbReference type="ARBA" id="ARBA00023128"/>
    </source>
</evidence>
<proteinExistence type="inferred from homology"/>
<evidence type="ECO:0000256" key="7">
    <source>
        <dbReference type="ARBA" id="ARBA00022692"/>
    </source>
</evidence>
<evidence type="ECO:0000256" key="3">
    <source>
        <dbReference type="ARBA" id="ARBA00012944"/>
    </source>
</evidence>
<keyword evidence="8 17" id="KW-1278">Translocase</keyword>
<dbReference type="EMBL" id="AB282831">
    <property type="protein sequence ID" value="BAI77028.1"/>
    <property type="molecule type" value="Genomic_DNA"/>
</dbReference>
<evidence type="ECO:0000256" key="14">
    <source>
        <dbReference type="ARBA" id="ARBA00023136"/>
    </source>
</evidence>
<name>D3KRE1_TETOC</name>
<evidence type="ECO:0000256" key="9">
    <source>
        <dbReference type="ARBA" id="ARBA00022982"/>
    </source>
</evidence>
<evidence type="ECO:0000256" key="5">
    <source>
        <dbReference type="ARBA" id="ARBA00022448"/>
    </source>
</evidence>
<keyword evidence="10 17" id="KW-1133">Transmembrane helix</keyword>